<protein>
    <submittedName>
        <fullName evidence="2">Type II toxin-antitoxin system VapC family toxin</fullName>
    </submittedName>
</protein>
<dbReference type="InterPro" id="IPR029060">
    <property type="entry name" value="PIN-like_dom_sf"/>
</dbReference>
<reference evidence="2" key="1">
    <citation type="journal article" date="2015" name="ISME J.">
        <title>Draft Genome Sequence of Streptomyces incarnatus NRRL8089, which Produces the Nucleoside Antibiotic Sinefungin.</title>
        <authorList>
            <person name="Oshima K."/>
            <person name="Hattori M."/>
            <person name="Shimizu H."/>
            <person name="Fukuda K."/>
            <person name="Nemoto M."/>
            <person name="Inagaki K."/>
            <person name="Tamura T."/>
        </authorList>
    </citation>
    <scope>NUCLEOTIDE SEQUENCE</scope>
    <source>
        <strain evidence="2">FACHB-1375</strain>
    </source>
</reference>
<feature type="domain" description="PIN" evidence="1">
    <location>
        <begin position="5"/>
        <end position="119"/>
    </location>
</feature>
<evidence type="ECO:0000313" key="3">
    <source>
        <dbReference type="Proteomes" id="UP000641646"/>
    </source>
</evidence>
<organism evidence="2 3">
    <name type="scientific">Aerosakkonema funiforme FACHB-1375</name>
    <dbReference type="NCBI Taxonomy" id="2949571"/>
    <lineage>
        <taxon>Bacteria</taxon>
        <taxon>Bacillati</taxon>
        <taxon>Cyanobacteriota</taxon>
        <taxon>Cyanophyceae</taxon>
        <taxon>Oscillatoriophycideae</taxon>
        <taxon>Aerosakkonematales</taxon>
        <taxon>Aerosakkonemataceae</taxon>
        <taxon>Aerosakkonema</taxon>
    </lineage>
</organism>
<dbReference type="Pfam" id="PF01850">
    <property type="entry name" value="PIN"/>
    <property type="match status" value="1"/>
</dbReference>
<dbReference type="SUPFAM" id="SSF88723">
    <property type="entry name" value="PIN domain-like"/>
    <property type="match status" value="1"/>
</dbReference>
<gene>
    <name evidence="2" type="ORF">H6G03_15455</name>
</gene>
<dbReference type="RefSeq" id="WP_190465287.1">
    <property type="nucleotide sequence ID" value="NZ_JACJPW010000037.1"/>
</dbReference>
<proteinExistence type="predicted"/>
<accession>A0A926VF53</accession>
<dbReference type="EMBL" id="JACJPW010000037">
    <property type="protein sequence ID" value="MBD2182475.1"/>
    <property type="molecule type" value="Genomic_DNA"/>
</dbReference>
<evidence type="ECO:0000259" key="1">
    <source>
        <dbReference type="Pfam" id="PF01850"/>
    </source>
</evidence>
<dbReference type="AlphaFoldDB" id="A0A926VF53"/>
<dbReference type="CDD" id="cd18687">
    <property type="entry name" value="PIN_VapC-like"/>
    <property type="match status" value="1"/>
</dbReference>
<evidence type="ECO:0000313" key="2">
    <source>
        <dbReference type="EMBL" id="MBD2182475.1"/>
    </source>
</evidence>
<reference evidence="2" key="2">
    <citation type="submission" date="2020-08" db="EMBL/GenBank/DDBJ databases">
        <authorList>
            <person name="Chen M."/>
            <person name="Teng W."/>
            <person name="Zhao L."/>
            <person name="Hu C."/>
            <person name="Zhou Y."/>
            <person name="Han B."/>
            <person name="Song L."/>
            <person name="Shu W."/>
        </authorList>
    </citation>
    <scope>NUCLEOTIDE SEQUENCE</scope>
    <source>
        <strain evidence="2">FACHB-1375</strain>
    </source>
</reference>
<dbReference type="Gene3D" id="3.40.50.1010">
    <property type="entry name" value="5'-nuclease"/>
    <property type="match status" value="1"/>
</dbReference>
<dbReference type="Proteomes" id="UP000641646">
    <property type="component" value="Unassembled WGS sequence"/>
</dbReference>
<name>A0A926VF53_9CYAN</name>
<comment type="caution">
    <text evidence="2">The sequence shown here is derived from an EMBL/GenBank/DDBJ whole genome shotgun (WGS) entry which is preliminary data.</text>
</comment>
<sequence length="163" mass="18263">MSDTIYIETSIFGYLTARSTKNLILAANIEVTRDWWENYRDAFDIYISQIVLDEAALGDSEIAAKRLEILQGIPLLKPSEAAQDLVIQFLARSNLPDKAANDAAHIAIATVHGMDYLLTWNCKHIANAQIQKKLIQICADFGYELPTICTPYELMGEDVNVDK</sequence>
<dbReference type="InterPro" id="IPR002716">
    <property type="entry name" value="PIN_dom"/>
</dbReference>
<keyword evidence="3" id="KW-1185">Reference proteome</keyword>